<keyword evidence="4" id="KW-0067">ATP-binding</keyword>
<dbReference type="SUPFAM" id="SSF56112">
    <property type="entry name" value="Protein kinase-like (PK-like)"/>
    <property type="match status" value="1"/>
</dbReference>
<sequence>MEAGALRSGDPERLGPYELVGRLGSGGQGTVFLARNGDRQAAVKLLHAELTADESARARFIREIEVAKRVAPFCTAAIIDADATGDRPYIASEYVPGPSLNKLVQDQGPLTAAALDRLAVGTATALVSIHQADVMHRDFKPHNVLIGPDGPRVIDFGVARAVSGTATVTSRVIGTPAYMAPEQLQGHEVGTAADVFCWAATMVFASCGRPPFGQDTIPAVINRVLHEKPDLGDLQGPLRTLVTDCLAKDPALRPDARRVLMRLLGHDEEPRDRPAAEILTAGSEVAAELTGDATLTRGLSTVTAPEGRPEPRPGGRRSAVLAGIAVLVAALGLAGGLYALSGGGQPLPGGRLGEIADPPAESTGPTPAHRISAPPRARRWPSTSPTPSPGAVRTPMTPWPSAQPSGSAPPVPSDPPSEHPSDPPTGPATGEPSEPAASGSG</sequence>
<dbReference type="PANTHER" id="PTHR43289:SF34">
    <property type="entry name" value="SERINE_THREONINE-PROTEIN KINASE YBDM-RELATED"/>
    <property type="match status" value="1"/>
</dbReference>
<keyword evidence="2" id="KW-0547">Nucleotide-binding</keyword>
<dbReference type="InterPro" id="IPR000719">
    <property type="entry name" value="Prot_kinase_dom"/>
</dbReference>
<dbReference type="OrthoDB" id="3915799at2"/>
<dbReference type="Gene3D" id="3.30.200.20">
    <property type="entry name" value="Phosphorylase Kinase, domain 1"/>
    <property type="match status" value="1"/>
</dbReference>
<keyword evidence="6" id="KW-0812">Transmembrane</keyword>
<dbReference type="PANTHER" id="PTHR43289">
    <property type="entry name" value="MITOGEN-ACTIVATED PROTEIN KINASE KINASE KINASE 20-RELATED"/>
    <property type="match status" value="1"/>
</dbReference>
<feature type="region of interest" description="Disordered" evidence="5">
    <location>
        <begin position="296"/>
        <end position="316"/>
    </location>
</feature>
<comment type="caution">
    <text evidence="8">The sequence shown here is derived from an EMBL/GenBank/DDBJ whole genome shotgun (WGS) entry which is preliminary data.</text>
</comment>
<evidence type="ECO:0000256" key="6">
    <source>
        <dbReference type="SAM" id="Phobius"/>
    </source>
</evidence>
<accession>A0A365GZJ2</accession>
<feature type="compositionally biased region" description="Low complexity" evidence="5">
    <location>
        <begin position="370"/>
        <end position="385"/>
    </location>
</feature>
<dbReference type="PROSITE" id="PS00108">
    <property type="entry name" value="PROTEIN_KINASE_ST"/>
    <property type="match status" value="1"/>
</dbReference>
<dbReference type="CDD" id="cd14014">
    <property type="entry name" value="STKc_PknB_like"/>
    <property type="match status" value="1"/>
</dbReference>
<evidence type="ECO:0000256" key="5">
    <source>
        <dbReference type="SAM" id="MobiDB-lite"/>
    </source>
</evidence>
<name>A0A365GZJ2_9ACTN</name>
<evidence type="ECO:0000256" key="4">
    <source>
        <dbReference type="ARBA" id="ARBA00022840"/>
    </source>
</evidence>
<gene>
    <name evidence="8" type="ORF">DPM19_26205</name>
</gene>
<keyword evidence="6" id="KW-1133">Transmembrane helix</keyword>
<evidence type="ECO:0000313" key="8">
    <source>
        <dbReference type="EMBL" id="RAY12216.1"/>
    </source>
</evidence>
<dbReference type="GO" id="GO:0005524">
    <property type="term" value="F:ATP binding"/>
    <property type="evidence" value="ECO:0007669"/>
    <property type="project" value="UniProtKB-KW"/>
</dbReference>
<dbReference type="Gene3D" id="1.10.510.10">
    <property type="entry name" value="Transferase(Phosphotransferase) domain 1"/>
    <property type="match status" value="1"/>
</dbReference>
<feature type="transmembrane region" description="Helical" evidence="6">
    <location>
        <begin position="318"/>
        <end position="340"/>
    </location>
</feature>
<dbReference type="InterPro" id="IPR011009">
    <property type="entry name" value="Kinase-like_dom_sf"/>
</dbReference>
<evidence type="ECO:0000256" key="1">
    <source>
        <dbReference type="ARBA" id="ARBA00022679"/>
    </source>
</evidence>
<keyword evidence="9" id="KW-1185">Reference proteome</keyword>
<keyword evidence="6" id="KW-0472">Membrane</keyword>
<organism evidence="8 9">
    <name type="scientific">Actinomadura craniellae</name>
    <dbReference type="NCBI Taxonomy" id="2231787"/>
    <lineage>
        <taxon>Bacteria</taxon>
        <taxon>Bacillati</taxon>
        <taxon>Actinomycetota</taxon>
        <taxon>Actinomycetes</taxon>
        <taxon>Streptosporangiales</taxon>
        <taxon>Thermomonosporaceae</taxon>
        <taxon>Actinomadura</taxon>
    </lineage>
</organism>
<evidence type="ECO:0000313" key="9">
    <source>
        <dbReference type="Proteomes" id="UP000251891"/>
    </source>
</evidence>
<keyword evidence="8" id="KW-0723">Serine/threonine-protein kinase</keyword>
<reference evidence="8 9" key="1">
    <citation type="submission" date="2018-06" db="EMBL/GenBank/DDBJ databases">
        <title>Actinomadura craniellae sp. nov. isolated from marine sponge Craniella sp.</title>
        <authorList>
            <person name="Li L."/>
            <person name="Xu Q.H."/>
            <person name="Lin H.W."/>
            <person name="Lu Y.H."/>
        </authorList>
    </citation>
    <scope>NUCLEOTIDE SEQUENCE [LARGE SCALE GENOMIC DNA]</scope>
    <source>
        <strain evidence="8 9">LHW63021</strain>
    </source>
</reference>
<dbReference type="InterPro" id="IPR008271">
    <property type="entry name" value="Ser/Thr_kinase_AS"/>
</dbReference>
<dbReference type="EMBL" id="QLYX01000014">
    <property type="protein sequence ID" value="RAY12216.1"/>
    <property type="molecule type" value="Genomic_DNA"/>
</dbReference>
<dbReference type="Proteomes" id="UP000251891">
    <property type="component" value="Unassembled WGS sequence"/>
</dbReference>
<evidence type="ECO:0000256" key="2">
    <source>
        <dbReference type="ARBA" id="ARBA00022741"/>
    </source>
</evidence>
<evidence type="ECO:0000256" key="3">
    <source>
        <dbReference type="ARBA" id="ARBA00022777"/>
    </source>
</evidence>
<dbReference type="Pfam" id="PF00069">
    <property type="entry name" value="Pkinase"/>
    <property type="match status" value="1"/>
</dbReference>
<protein>
    <submittedName>
        <fullName evidence="8">Serine/threonine protein kinase</fullName>
    </submittedName>
</protein>
<keyword evidence="1" id="KW-0808">Transferase</keyword>
<dbReference type="PROSITE" id="PS50011">
    <property type="entry name" value="PROTEIN_KINASE_DOM"/>
    <property type="match status" value="1"/>
</dbReference>
<keyword evidence="3 8" id="KW-0418">Kinase</keyword>
<proteinExistence type="predicted"/>
<dbReference type="AlphaFoldDB" id="A0A365GZJ2"/>
<feature type="domain" description="Protein kinase" evidence="7">
    <location>
        <begin position="17"/>
        <end position="269"/>
    </location>
</feature>
<dbReference type="GO" id="GO:0004674">
    <property type="term" value="F:protein serine/threonine kinase activity"/>
    <property type="evidence" value="ECO:0007669"/>
    <property type="project" value="UniProtKB-KW"/>
</dbReference>
<feature type="region of interest" description="Disordered" evidence="5">
    <location>
        <begin position="349"/>
        <end position="441"/>
    </location>
</feature>
<evidence type="ECO:0000259" key="7">
    <source>
        <dbReference type="PROSITE" id="PS50011"/>
    </source>
</evidence>
<dbReference type="RefSeq" id="WP_111870707.1">
    <property type="nucleotide sequence ID" value="NZ_QLYX01000014.1"/>
</dbReference>